<dbReference type="EMBL" id="JAEAGR010000002">
    <property type="protein sequence ID" value="MBH1939908.1"/>
    <property type="molecule type" value="Genomic_DNA"/>
</dbReference>
<dbReference type="RefSeq" id="WP_197660122.1">
    <property type="nucleotide sequence ID" value="NZ_JAEAGR010000002.1"/>
</dbReference>
<organism evidence="2 3">
    <name type="scientific">Mobilitalea sibirica</name>
    <dbReference type="NCBI Taxonomy" id="1462919"/>
    <lineage>
        <taxon>Bacteria</taxon>
        <taxon>Bacillati</taxon>
        <taxon>Bacillota</taxon>
        <taxon>Clostridia</taxon>
        <taxon>Lachnospirales</taxon>
        <taxon>Lachnospiraceae</taxon>
        <taxon>Mobilitalea</taxon>
    </lineage>
</organism>
<reference evidence="2" key="1">
    <citation type="submission" date="2020-12" db="EMBL/GenBank/DDBJ databases">
        <title>M. sibirica DSM 26468T genome.</title>
        <authorList>
            <person name="Thieme N."/>
            <person name="Rettenmaier R."/>
            <person name="Zverlov V."/>
            <person name="Liebl W."/>
        </authorList>
    </citation>
    <scope>NUCLEOTIDE SEQUENCE</scope>
    <source>
        <strain evidence="2">DSM 26468</strain>
    </source>
</reference>
<dbReference type="AlphaFoldDB" id="A0A8J7L244"/>
<dbReference type="Gene3D" id="3.40.630.30">
    <property type="match status" value="1"/>
</dbReference>
<keyword evidence="3" id="KW-1185">Reference proteome</keyword>
<proteinExistence type="predicted"/>
<sequence length="294" mass="34571">MKIKLRNYENNDRFGTDYQNIYDFLRRINQNQYDTPNFLWARWSWMISRPVDNENLKNKIGIWEDEGKIVALVTFELTFGEVFICVDHNYDFLKEDILNYAKEYLSNEGKLKVIISDSDRQLQELALNSGFRPTQYKQYVSVLDINDKLKYNLPSGFKVVSMADSWDYYKYNRVMWRGSNHEGEPSQEDEDIQWRKTMLSSPHINPKLIIAIAAPDGNYASHCGLWYIPGDKYAYVEPVATDPEYRKMGLGKAAVYESILRAKELGAKEAIVISSQQFYYNLGFKPFKTETWWE</sequence>
<dbReference type="Pfam" id="PF00583">
    <property type="entry name" value="Acetyltransf_1"/>
    <property type="match status" value="1"/>
</dbReference>
<dbReference type="SUPFAM" id="SSF55729">
    <property type="entry name" value="Acyl-CoA N-acyltransferases (Nat)"/>
    <property type="match status" value="1"/>
</dbReference>
<protein>
    <submittedName>
        <fullName evidence="2">GNAT family N-acetyltransferase</fullName>
    </submittedName>
</protein>
<accession>A0A8J7L244</accession>
<feature type="domain" description="N-acetyltransferase" evidence="1">
    <location>
        <begin position="155"/>
        <end position="294"/>
    </location>
</feature>
<name>A0A8J7L244_9FIRM</name>
<evidence type="ECO:0000313" key="2">
    <source>
        <dbReference type="EMBL" id="MBH1939908.1"/>
    </source>
</evidence>
<dbReference type="Proteomes" id="UP000623269">
    <property type="component" value="Unassembled WGS sequence"/>
</dbReference>
<dbReference type="GO" id="GO:0016747">
    <property type="term" value="F:acyltransferase activity, transferring groups other than amino-acyl groups"/>
    <property type="evidence" value="ECO:0007669"/>
    <property type="project" value="InterPro"/>
</dbReference>
<evidence type="ECO:0000313" key="3">
    <source>
        <dbReference type="Proteomes" id="UP000623269"/>
    </source>
</evidence>
<comment type="caution">
    <text evidence="2">The sequence shown here is derived from an EMBL/GenBank/DDBJ whole genome shotgun (WGS) entry which is preliminary data.</text>
</comment>
<dbReference type="InterPro" id="IPR000182">
    <property type="entry name" value="GNAT_dom"/>
</dbReference>
<evidence type="ECO:0000259" key="1">
    <source>
        <dbReference type="PROSITE" id="PS51186"/>
    </source>
</evidence>
<dbReference type="CDD" id="cd04301">
    <property type="entry name" value="NAT_SF"/>
    <property type="match status" value="1"/>
</dbReference>
<dbReference type="InterPro" id="IPR016181">
    <property type="entry name" value="Acyl_CoA_acyltransferase"/>
</dbReference>
<gene>
    <name evidence="2" type="ORF">I5677_03240</name>
</gene>
<dbReference type="PROSITE" id="PS51186">
    <property type="entry name" value="GNAT"/>
    <property type="match status" value="1"/>
</dbReference>